<proteinExistence type="inferred from homology"/>
<evidence type="ECO:0000313" key="4">
    <source>
        <dbReference type="EMBL" id="KKN99204.1"/>
    </source>
</evidence>
<accession>A0A0F9V5C9</accession>
<dbReference type="NCBIfam" id="TIGR00401">
    <property type="entry name" value="msrA"/>
    <property type="match status" value="1"/>
</dbReference>
<evidence type="ECO:0000256" key="1">
    <source>
        <dbReference type="ARBA" id="ARBA00012502"/>
    </source>
</evidence>
<dbReference type="InterPro" id="IPR036509">
    <property type="entry name" value="Met_Sox_Rdtase_MsrA_sf"/>
</dbReference>
<dbReference type="EMBL" id="LAZR01000048">
    <property type="protein sequence ID" value="KKN99204.1"/>
    <property type="molecule type" value="Genomic_DNA"/>
</dbReference>
<dbReference type="InterPro" id="IPR002569">
    <property type="entry name" value="Met_Sox_Rdtase_MsrA_dom"/>
</dbReference>
<dbReference type="AlphaFoldDB" id="A0A0F9V5C9"/>
<dbReference type="PANTHER" id="PTHR43774:SF1">
    <property type="entry name" value="PEPTIDE METHIONINE SULFOXIDE REDUCTASE MSRA 2"/>
    <property type="match status" value="1"/>
</dbReference>
<comment type="caution">
    <text evidence="4">The sequence shown here is derived from an EMBL/GenBank/DDBJ whole genome shotgun (WGS) entry which is preliminary data.</text>
</comment>
<dbReference type="Gene3D" id="3.30.1060.10">
    <property type="entry name" value="Peptide methionine sulphoxide reductase MsrA"/>
    <property type="match status" value="1"/>
</dbReference>
<dbReference type="EC" id="1.8.4.11" evidence="1"/>
<feature type="domain" description="Peptide methionine sulphoxide reductase MsrA" evidence="3">
    <location>
        <begin position="32"/>
        <end position="184"/>
    </location>
</feature>
<dbReference type="HAMAP" id="MF_01401">
    <property type="entry name" value="MsrA"/>
    <property type="match status" value="1"/>
</dbReference>
<reference evidence="4" key="1">
    <citation type="journal article" date="2015" name="Nature">
        <title>Complex archaea that bridge the gap between prokaryotes and eukaryotes.</title>
        <authorList>
            <person name="Spang A."/>
            <person name="Saw J.H."/>
            <person name="Jorgensen S.L."/>
            <person name="Zaremba-Niedzwiedzka K."/>
            <person name="Martijn J."/>
            <person name="Lind A.E."/>
            <person name="van Eijk R."/>
            <person name="Schleper C."/>
            <person name="Guy L."/>
            <person name="Ettema T.J."/>
        </authorList>
    </citation>
    <scope>NUCLEOTIDE SEQUENCE</scope>
</reference>
<dbReference type="PANTHER" id="PTHR43774">
    <property type="entry name" value="PEPTIDE METHIONINE SULFOXIDE REDUCTASE"/>
    <property type="match status" value="1"/>
</dbReference>
<gene>
    <name evidence="4" type="ORF">LCGC14_0139970</name>
</gene>
<name>A0A0F9V5C9_9ZZZZ</name>
<keyword evidence="2" id="KW-0560">Oxidoreductase</keyword>
<dbReference type="Pfam" id="PF01625">
    <property type="entry name" value="PMSR"/>
    <property type="match status" value="1"/>
</dbReference>
<dbReference type="SUPFAM" id="SSF55068">
    <property type="entry name" value="Peptide methionine sulfoxide reductase"/>
    <property type="match status" value="1"/>
</dbReference>
<evidence type="ECO:0000259" key="3">
    <source>
        <dbReference type="Pfam" id="PF01625"/>
    </source>
</evidence>
<dbReference type="GO" id="GO:0008113">
    <property type="term" value="F:peptide-methionine (S)-S-oxide reductase activity"/>
    <property type="evidence" value="ECO:0007669"/>
    <property type="project" value="UniProtKB-EC"/>
</dbReference>
<organism evidence="4">
    <name type="scientific">marine sediment metagenome</name>
    <dbReference type="NCBI Taxonomy" id="412755"/>
    <lineage>
        <taxon>unclassified sequences</taxon>
        <taxon>metagenomes</taxon>
        <taxon>ecological metagenomes</taxon>
    </lineage>
</organism>
<sequence>MQITKILLLSLTLTGALIVQAQDQHQPDTAVATFAGGCFWCMEPPYDELEGVTATISGYIGGSVPDPSYEQVSSGGTGHAEAVQVEYHPDQVSYETLLEVFWRNIDPLDAGGQFCDRGSQYRSAIFYHNEEQKRLAEASRARLNDEAGLPGPIVTGIVSADPADFYVAEDYHQNYYQEHSVRYKFYRWNCGRDERLEEIWGND</sequence>
<evidence type="ECO:0000256" key="2">
    <source>
        <dbReference type="ARBA" id="ARBA00023002"/>
    </source>
</evidence>
<protein>
    <recommendedName>
        <fullName evidence="1">peptide-methionine (S)-S-oxide reductase</fullName>
        <ecNumber evidence="1">1.8.4.11</ecNumber>
    </recommendedName>
</protein>